<evidence type="ECO:0000256" key="7">
    <source>
        <dbReference type="ARBA" id="ARBA00022840"/>
    </source>
</evidence>
<keyword evidence="3" id="KW-0597">Phosphoprotein</keyword>
<dbReference type="Pfam" id="PF07730">
    <property type="entry name" value="HisKA_3"/>
    <property type="match status" value="1"/>
</dbReference>
<feature type="transmembrane region" description="Helical" evidence="8">
    <location>
        <begin position="151"/>
        <end position="173"/>
    </location>
</feature>
<comment type="catalytic activity">
    <reaction evidence="1">
        <text>ATP + protein L-histidine = ADP + protein N-phospho-L-histidine.</text>
        <dbReference type="EC" id="2.7.13.3"/>
    </reaction>
</comment>
<feature type="transmembrane region" description="Helical" evidence="8">
    <location>
        <begin position="45"/>
        <end position="62"/>
    </location>
</feature>
<dbReference type="Gene3D" id="3.30.565.10">
    <property type="entry name" value="Histidine kinase-like ATPase, C-terminal domain"/>
    <property type="match status" value="1"/>
</dbReference>
<evidence type="ECO:0000259" key="9">
    <source>
        <dbReference type="Pfam" id="PF02518"/>
    </source>
</evidence>
<keyword evidence="8" id="KW-0812">Transmembrane</keyword>
<feature type="transmembrane region" description="Helical" evidence="8">
    <location>
        <begin position="21"/>
        <end position="39"/>
    </location>
</feature>
<dbReference type="GO" id="GO:0005524">
    <property type="term" value="F:ATP binding"/>
    <property type="evidence" value="ECO:0007669"/>
    <property type="project" value="UniProtKB-KW"/>
</dbReference>
<evidence type="ECO:0000259" key="10">
    <source>
        <dbReference type="Pfam" id="PF07730"/>
    </source>
</evidence>
<evidence type="ECO:0000256" key="6">
    <source>
        <dbReference type="ARBA" id="ARBA00022777"/>
    </source>
</evidence>
<dbReference type="PANTHER" id="PTHR24421:SF10">
    <property type="entry name" value="NITRATE_NITRITE SENSOR PROTEIN NARQ"/>
    <property type="match status" value="1"/>
</dbReference>
<evidence type="ECO:0000256" key="2">
    <source>
        <dbReference type="ARBA" id="ARBA00012438"/>
    </source>
</evidence>
<accession>A0A6J7HV86</accession>
<keyword evidence="7" id="KW-0067">ATP-binding</keyword>
<dbReference type="InterPro" id="IPR036890">
    <property type="entry name" value="HATPase_C_sf"/>
</dbReference>
<evidence type="ECO:0000256" key="3">
    <source>
        <dbReference type="ARBA" id="ARBA00022553"/>
    </source>
</evidence>
<keyword evidence="6" id="KW-0418">Kinase</keyword>
<dbReference type="CDD" id="cd16917">
    <property type="entry name" value="HATPase_UhpB-NarQ-NarX-like"/>
    <property type="match status" value="1"/>
</dbReference>
<evidence type="ECO:0000313" key="11">
    <source>
        <dbReference type="EMBL" id="CAB4920119.1"/>
    </source>
</evidence>
<evidence type="ECO:0000256" key="8">
    <source>
        <dbReference type="SAM" id="Phobius"/>
    </source>
</evidence>
<keyword evidence="4" id="KW-0808">Transferase</keyword>
<evidence type="ECO:0000256" key="4">
    <source>
        <dbReference type="ARBA" id="ARBA00022679"/>
    </source>
</evidence>
<dbReference type="InterPro" id="IPR011712">
    <property type="entry name" value="Sig_transdc_His_kin_sub3_dim/P"/>
</dbReference>
<dbReference type="Pfam" id="PF02518">
    <property type="entry name" value="HATPase_c"/>
    <property type="match status" value="1"/>
</dbReference>
<dbReference type="PANTHER" id="PTHR24421">
    <property type="entry name" value="NITRATE/NITRITE SENSOR PROTEIN NARX-RELATED"/>
    <property type="match status" value="1"/>
</dbReference>
<gene>
    <name evidence="11" type="ORF">UFOPK3662_00565</name>
</gene>
<organism evidence="11">
    <name type="scientific">freshwater metagenome</name>
    <dbReference type="NCBI Taxonomy" id="449393"/>
    <lineage>
        <taxon>unclassified sequences</taxon>
        <taxon>metagenomes</taxon>
        <taxon>ecological metagenomes</taxon>
    </lineage>
</organism>
<sequence length="398" mass="42504">MKGLLSGWDELDPALRWLLRINLIALTTATLLLAAAYGLGFQHTAVEIDLAVMVVSLVLMLVTPPLCRRYGAPAAIVGLTLSALLFAVGGTWATPNLSPLTALLTMVPLLVSFPHLGRTGIRALMVVAVVGSASVAALGEWRRVGALNDLWWVNALVIASSLPAGVLVVVFLVRDAYNRLREQSAQLVESRTRIVEVADAARRSLERDLHDGAQQRLLAMSVTIERARTELRAGRGEGAAALLGQLAADNREVLLELRELARGIYPPLLTERGLVAALQSAARRSPVPVTLDVADVERPGQQVEAAAYFCILEALTNAAKHADATSVLVTVRGRPHLSFSVSDDGRGFDRAVVTPGGLLGMEARVAAAGGTLDLETAPGRGTTLRGEFRHWTPEVNDR</sequence>
<evidence type="ECO:0000256" key="1">
    <source>
        <dbReference type="ARBA" id="ARBA00000085"/>
    </source>
</evidence>
<dbReference type="AlphaFoldDB" id="A0A6J7HV86"/>
<dbReference type="GO" id="GO:0016020">
    <property type="term" value="C:membrane"/>
    <property type="evidence" value="ECO:0007669"/>
    <property type="project" value="InterPro"/>
</dbReference>
<keyword evidence="8" id="KW-0472">Membrane</keyword>
<evidence type="ECO:0000256" key="5">
    <source>
        <dbReference type="ARBA" id="ARBA00022741"/>
    </source>
</evidence>
<keyword evidence="8" id="KW-1133">Transmembrane helix</keyword>
<dbReference type="SUPFAM" id="SSF55874">
    <property type="entry name" value="ATPase domain of HSP90 chaperone/DNA topoisomerase II/histidine kinase"/>
    <property type="match status" value="1"/>
</dbReference>
<dbReference type="GO" id="GO:0046983">
    <property type="term" value="F:protein dimerization activity"/>
    <property type="evidence" value="ECO:0007669"/>
    <property type="project" value="InterPro"/>
</dbReference>
<dbReference type="GO" id="GO:0000155">
    <property type="term" value="F:phosphorelay sensor kinase activity"/>
    <property type="evidence" value="ECO:0007669"/>
    <property type="project" value="InterPro"/>
</dbReference>
<dbReference type="InterPro" id="IPR050482">
    <property type="entry name" value="Sensor_HK_TwoCompSys"/>
</dbReference>
<name>A0A6J7HV86_9ZZZZ</name>
<feature type="domain" description="Signal transduction histidine kinase subgroup 3 dimerisation and phosphoacceptor" evidence="10">
    <location>
        <begin position="202"/>
        <end position="267"/>
    </location>
</feature>
<keyword evidence="5" id="KW-0547">Nucleotide-binding</keyword>
<feature type="transmembrane region" description="Helical" evidence="8">
    <location>
        <begin position="74"/>
        <end position="93"/>
    </location>
</feature>
<dbReference type="InterPro" id="IPR003594">
    <property type="entry name" value="HATPase_dom"/>
</dbReference>
<feature type="transmembrane region" description="Helical" evidence="8">
    <location>
        <begin position="99"/>
        <end position="116"/>
    </location>
</feature>
<feature type="transmembrane region" description="Helical" evidence="8">
    <location>
        <begin position="123"/>
        <end position="139"/>
    </location>
</feature>
<dbReference type="EMBL" id="CAFBMW010000003">
    <property type="protein sequence ID" value="CAB4920119.1"/>
    <property type="molecule type" value="Genomic_DNA"/>
</dbReference>
<dbReference type="Gene3D" id="1.20.5.1930">
    <property type="match status" value="1"/>
</dbReference>
<proteinExistence type="predicted"/>
<reference evidence="11" key="1">
    <citation type="submission" date="2020-05" db="EMBL/GenBank/DDBJ databases">
        <authorList>
            <person name="Chiriac C."/>
            <person name="Salcher M."/>
            <person name="Ghai R."/>
            <person name="Kavagutti S V."/>
        </authorList>
    </citation>
    <scope>NUCLEOTIDE SEQUENCE</scope>
</reference>
<feature type="domain" description="Histidine kinase/HSP90-like ATPase" evidence="9">
    <location>
        <begin position="306"/>
        <end position="385"/>
    </location>
</feature>
<dbReference type="EC" id="2.7.13.3" evidence="2"/>
<protein>
    <recommendedName>
        <fullName evidence="2">histidine kinase</fullName>
        <ecNumber evidence="2">2.7.13.3</ecNumber>
    </recommendedName>
</protein>